<comment type="caution">
    <text evidence="1">The sequence shown here is derived from an EMBL/GenBank/DDBJ whole genome shotgun (WGS) entry which is preliminary data.</text>
</comment>
<reference evidence="1" key="1">
    <citation type="journal article" date="2023" name="Mol. Phylogenet. Evol.">
        <title>Genome-scale phylogeny and comparative genomics of the fungal order Sordariales.</title>
        <authorList>
            <person name="Hensen N."/>
            <person name="Bonometti L."/>
            <person name="Westerberg I."/>
            <person name="Brannstrom I.O."/>
            <person name="Guillou S."/>
            <person name="Cros-Aarteil S."/>
            <person name="Calhoun S."/>
            <person name="Haridas S."/>
            <person name="Kuo A."/>
            <person name="Mondo S."/>
            <person name="Pangilinan J."/>
            <person name="Riley R."/>
            <person name="LaButti K."/>
            <person name="Andreopoulos B."/>
            <person name="Lipzen A."/>
            <person name="Chen C."/>
            <person name="Yan M."/>
            <person name="Daum C."/>
            <person name="Ng V."/>
            <person name="Clum A."/>
            <person name="Steindorff A."/>
            <person name="Ohm R.A."/>
            <person name="Martin F."/>
            <person name="Silar P."/>
            <person name="Natvig D.O."/>
            <person name="Lalanne C."/>
            <person name="Gautier V."/>
            <person name="Ament-Velasquez S.L."/>
            <person name="Kruys A."/>
            <person name="Hutchinson M.I."/>
            <person name="Powell A.J."/>
            <person name="Barry K."/>
            <person name="Miller A.N."/>
            <person name="Grigoriev I.V."/>
            <person name="Debuchy R."/>
            <person name="Gladieux P."/>
            <person name="Hiltunen Thoren M."/>
            <person name="Johannesson H."/>
        </authorList>
    </citation>
    <scope>NUCLEOTIDE SEQUENCE</scope>
    <source>
        <strain evidence="1">CBS 532.94</strain>
    </source>
</reference>
<dbReference type="AlphaFoldDB" id="A0AAN7HC15"/>
<reference evidence="1" key="2">
    <citation type="submission" date="2023-05" db="EMBL/GenBank/DDBJ databases">
        <authorList>
            <consortium name="Lawrence Berkeley National Laboratory"/>
            <person name="Steindorff A."/>
            <person name="Hensen N."/>
            <person name="Bonometti L."/>
            <person name="Westerberg I."/>
            <person name="Brannstrom I.O."/>
            <person name="Guillou S."/>
            <person name="Cros-Aarteil S."/>
            <person name="Calhoun S."/>
            <person name="Haridas S."/>
            <person name="Kuo A."/>
            <person name="Mondo S."/>
            <person name="Pangilinan J."/>
            <person name="Riley R."/>
            <person name="Labutti K."/>
            <person name="Andreopoulos B."/>
            <person name="Lipzen A."/>
            <person name="Chen C."/>
            <person name="Yanf M."/>
            <person name="Daum C."/>
            <person name="Ng V."/>
            <person name="Clum A."/>
            <person name="Ohm R."/>
            <person name="Martin F."/>
            <person name="Silar P."/>
            <person name="Natvig D."/>
            <person name="Lalanne C."/>
            <person name="Gautier V."/>
            <person name="Ament-Velasquez S.L."/>
            <person name="Kruys A."/>
            <person name="Hutchinson M.I."/>
            <person name="Powell A.J."/>
            <person name="Barry K."/>
            <person name="Miller A.N."/>
            <person name="Grigoriev I.V."/>
            <person name="Debuchy R."/>
            <person name="Gladieux P."/>
            <person name="Thoren M.H."/>
            <person name="Johannesson H."/>
        </authorList>
    </citation>
    <scope>NUCLEOTIDE SEQUENCE</scope>
    <source>
        <strain evidence="1">CBS 532.94</strain>
    </source>
</reference>
<keyword evidence="2" id="KW-1185">Reference proteome</keyword>
<sequence length="523" mass="57966">MSHSAASEGAMPGLLDATAENQVVVTDGVLDIAKTIHLERMMIEAVGRKHFQGVYLWALSEDGTGRKKATTVKYDVDDDGPAHGIPSKLPKEEELVPHEYAKLYLEVGLIIGSEPEKYKPVGLARNKARDEERKKRGVLRRDEGAMRVFIPVTDYIAPQAKFYVGCKEFEGQLYPRLIDASTVFSYPEFWAEVDEKKPLKERRTDLMSACKYHAAVTKTVDEHSEAPIPADEEEKPRNRYLPATTRSNHIVSLIDLTFDAYKQTGDPKFLEKMGSIIENAGLDREWFYATKTESLVAFYDFDIPLTVNYATLMAKELKHALDPSMLMAVHDVLCGEKEGSNGKRGQDLPYSAIPLFFGYVLQFVGSADGAHGFNNAAVLPAVQTALKCVETASQYDRTHPPPTSDKDLELPDADIVLLHSIVKYASGMAKIMEGVMNSIQNSATAEAEQHGAVLKHAIIRELMSNAAETVDADSARSVHDQLRSIEANLNCLDQSQGLIKALCEAREVTIRAQVMVEAYLNMQ</sequence>
<dbReference type="Proteomes" id="UP001303760">
    <property type="component" value="Unassembled WGS sequence"/>
</dbReference>
<protein>
    <submittedName>
        <fullName evidence="1">Uncharacterized protein</fullName>
    </submittedName>
</protein>
<proteinExistence type="predicted"/>
<organism evidence="1 2">
    <name type="scientific">Achaetomium macrosporum</name>
    <dbReference type="NCBI Taxonomy" id="79813"/>
    <lineage>
        <taxon>Eukaryota</taxon>
        <taxon>Fungi</taxon>
        <taxon>Dikarya</taxon>
        <taxon>Ascomycota</taxon>
        <taxon>Pezizomycotina</taxon>
        <taxon>Sordariomycetes</taxon>
        <taxon>Sordariomycetidae</taxon>
        <taxon>Sordariales</taxon>
        <taxon>Chaetomiaceae</taxon>
        <taxon>Achaetomium</taxon>
    </lineage>
</organism>
<evidence type="ECO:0000313" key="2">
    <source>
        <dbReference type="Proteomes" id="UP001303760"/>
    </source>
</evidence>
<evidence type="ECO:0000313" key="1">
    <source>
        <dbReference type="EMBL" id="KAK4239267.1"/>
    </source>
</evidence>
<accession>A0AAN7HC15</accession>
<dbReference type="EMBL" id="MU860068">
    <property type="protein sequence ID" value="KAK4239267.1"/>
    <property type="molecule type" value="Genomic_DNA"/>
</dbReference>
<gene>
    <name evidence="1" type="ORF">C8A03DRAFT_32679</name>
</gene>
<name>A0AAN7HC15_9PEZI</name>